<dbReference type="NCBIfam" id="TIGR03509">
    <property type="entry name" value="OMP_MtrB_PioB"/>
    <property type="match status" value="1"/>
</dbReference>
<name>A0A6H1UD72_9GAMM</name>
<dbReference type="RefSeq" id="WP_168659563.1">
    <property type="nucleotide sequence ID" value="NZ_CP051180.1"/>
</dbReference>
<evidence type="ECO:0000313" key="2">
    <source>
        <dbReference type="EMBL" id="QIZ76303.1"/>
    </source>
</evidence>
<evidence type="ECO:0000313" key="3">
    <source>
        <dbReference type="Proteomes" id="UP000501602"/>
    </source>
</evidence>
<organism evidence="2 3">
    <name type="scientific">Ferrimonas lipolytica</name>
    <dbReference type="NCBI Taxonomy" id="2724191"/>
    <lineage>
        <taxon>Bacteria</taxon>
        <taxon>Pseudomonadati</taxon>
        <taxon>Pseudomonadota</taxon>
        <taxon>Gammaproteobacteria</taxon>
        <taxon>Alteromonadales</taxon>
        <taxon>Ferrimonadaceae</taxon>
        <taxon>Ferrimonas</taxon>
    </lineage>
</organism>
<dbReference type="Pfam" id="PF11854">
    <property type="entry name" value="MtrB_PioB"/>
    <property type="match status" value="1"/>
</dbReference>
<accession>A0A6H1UD72</accession>
<keyword evidence="1" id="KW-0732">Signal</keyword>
<evidence type="ECO:0000256" key="1">
    <source>
        <dbReference type="SAM" id="SignalP"/>
    </source>
</evidence>
<dbReference type="SUPFAM" id="SSF56935">
    <property type="entry name" value="Porins"/>
    <property type="match status" value="1"/>
</dbReference>
<keyword evidence="3" id="KW-1185">Reference proteome</keyword>
<proteinExistence type="predicted"/>
<dbReference type="Proteomes" id="UP000501602">
    <property type="component" value="Chromosome"/>
</dbReference>
<sequence>MNAKLSLVALAIMSAGTAHASGFDLNDANLESINKNKWSCKRCVIEQHDGYIGISALYVDADDARAATRFGDEDGFTGALQADIDATNDGARVQLQADDFGLETGRIEGQYRNDILRLHGGYQSILHVNADDAMTDYAVGNDVITDTGSAHNTTLELKRENWFTGIALNGESSDIGWNTFIDYRYTDKTGQQVKSSQFIDLPDANDSTTPANYVAPVDNQTQIITAGGQLSGQHWLAGLNYHGSLFDNKLSGINNSIGGNVQAYAPDNEAHRVSADGLYRFDNNSLSGRVVRGWLYQDDDFVTIDGAIPGITSTDAEVETWDINLRWNFRASSALRIKAKVDYRERDNKTPIRAFESIDFDPSNGRAVENVALDSERTAYQLQANYRMMTGAKLIAGYQYIDKELTDTVTEDTSEDRLFASLRYTRLANWDFNLDAEFGSRDGSGYQADAATSDEDNALLRKYHIADRDRTQVELAIRHTPLADLSIDTKLRYAIDDYSDTQIGLTESTDTGYDVSINYQPMTKLDLYLFASQQWIDSEQTDLSLASRYNTDLSDQFGFVGLGASYAGLMQDKLTLGIDYGYAESESETELSTGSAYGDYTAWSHNVDLYAEYQLSQQTKVKANYGYERYYDNNFGSVNSSSYTTLGNLNSNYVAHSVMLTLSYAL</sequence>
<feature type="signal peptide" evidence="1">
    <location>
        <begin position="1"/>
        <end position="20"/>
    </location>
</feature>
<protein>
    <submittedName>
        <fullName evidence="2">MtrB/PioB family decaheme-associated outer membrane protein</fullName>
    </submittedName>
</protein>
<dbReference type="AlphaFoldDB" id="A0A6H1UD72"/>
<dbReference type="InterPro" id="IPR020016">
    <property type="entry name" value="Decahaem-assoc_OM_MtrB/PioB"/>
</dbReference>
<dbReference type="KEGG" id="fes:HER31_04985"/>
<gene>
    <name evidence="2" type="ORF">HER31_04985</name>
</gene>
<dbReference type="EMBL" id="CP051180">
    <property type="protein sequence ID" value="QIZ76303.1"/>
    <property type="molecule type" value="Genomic_DNA"/>
</dbReference>
<reference evidence="2 3" key="1">
    <citation type="submission" date="2020-04" db="EMBL/GenBank/DDBJ databases">
        <title>Ferrimonas sp. S7 isolated from sea water.</title>
        <authorList>
            <person name="Bae S.S."/>
            <person name="Baek K."/>
        </authorList>
    </citation>
    <scope>NUCLEOTIDE SEQUENCE [LARGE SCALE GENOMIC DNA]</scope>
    <source>
        <strain evidence="2 3">S7</strain>
    </source>
</reference>
<feature type="chain" id="PRO_5026230779" evidence="1">
    <location>
        <begin position="21"/>
        <end position="666"/>
    </location>
</feature>